<dbReference type="GO" id="GO:0008836">
    <property type="term" value="F:diaminopimelate decarboxylase activity"/>
    <property type="evidence" value="ECO:0007669"/>
    <property type="project" value="UniProtKB-UniRule"/>
</dbReference>
<evidence type="ECO:0000256" key="8">
    <source>
        <dbReference type="RuleBase" id="RU003738"/>
    </source>
</evidence>
<evidence type="ECO:0000256" key="2">
    <source>
        <dbReference type="ARBA" id="ARBA00022793"/>
    </source>
</evidence>
<evidence type="ECO:0000259" key="9">
    <source>
        <dbReference type="Pfam" id="PF02784"/>
    </source>
</evidence>
<keyword evidence="5" id="KW-0028">Amino-acid biosynthesis</keyword>
<dbReference type="PANTHER" id="PTHR43727:SF2">
    <property type="entry name" value="GROUP IV DECARBOXYLASE"/>
    <property type="match status" value="1"/>
</dbReference>
<feature type="binding site" evidence="5">
    <location>
        <begin position="289"/>
        <end position="292"/>
    </location>
    <ligand>
        <name>pyridoxal 5'-phosphate</name>
        <dbReference type="ChEBI" id="CHEBI:597326"/>
    </ligand>
</feature>
<feature type="binding site" evidence="5">
    <location>
        <position position="329"/>
    </location>
    <ligand>
        <name>substrate</name>
    </ligand>
</feature>
<feature type="binding site" evidence="5">
    <location>
        <position position="333"/>
    </location>
    <ligand>
        <name>substrate</name>
    </ligand>
</feature>
<comment type="cofactor">
    <cofactor evidence="1 5 7 8">
        <name>pyridoxal 5'-phosphate</name>
        <dbReference type="ChEBI" id="CHEBI:597326"/>
    </cofactor>
</comment>
<dbReference type="PRINTS" id="PR01179">
    <property type="entry name" value="ODADCRBXLASE"/>
</dbReference>
<dbReference type="Gene3D" id="2.40.37.10">
    <property type="entry name" value="Lyase, Ornithine Decarboxylase, Chain A, domain 1"/>
    <property type="match status" value="1"/>
</dbReference>
<dbReference type="EC" id="4.1.1.20" evidence="5 6"/>
<evidence type="ECO:0000256" key="1">
    <source>
        <dbReference type="ARBA" id="ARBA00001933"/>
    </source>
</evidence>
<keyword evidence="5 8" id="KW-0457">Lysine biosynthesis</keyword>
<feature type="binding site" evidence="5">
    <location>
        <position position="292"/>
    </location>
    <ligand>
        <name>substrate</name>
    </ligand>
</feature>
<comment type="pathway">
    <text evidence="5 8">Amino-acid biosynthesis; L-lysine biosynthesis via DAP pathway; L-lysine from DL-2,6-diaminopimelate: step 1/1.</text>
</comment>
<feature type="binding site" evidence="5">
    <location>
        <position position="361"/>
    </location>
    <ligand>
        <name>substrate</name>
    </ligand>
</feature>
<keyword evidence="4 5" id="KW-0456">Lyase</keyword>
<keyword evidence="2 5" id="KW-0210">Decarboxylase</keyword>
<feature type="binding site" evidence="5">
    <location>
        <position position="389"/>
    </location>
    <ligand>
        <name>pyridoxal 5'-phosphate</name>
        <dbReference type="ChEBI" id="CHEBI:597326"/>
    </ligand>
</feature>
<evidence type="ECO:0000256" key="7">
    <source>
        <dbReference type="PIRSR" id="PIRSR600183-50"/>
    </source>
</evidence>
<dbReference type="Proteomes" id="UP001154312">
    <property type="component" value="Unassembled WGS sequence"/>
</dbReference>
<feature type="active site" description="Proton donor" evidence="7">
    <location>
        <position position="360"/>
    </location>
</feature>
<dbReference type="RefSeq" id="WP_277444386.1">
    <property type="nucleotide sequence ID" value="NZ_JAKOAV010000021.1"/>
</dbReference>
<dbReference type="EMBL" id="JAKOAV010000021">
    <property type="protein sequence ID" value="MDF9408978.1"/>
    <property type="molecule type" value="Genomic_DNA"/>
</dbReference>
<dbReference type="SUPFAM" id="SSF50621">
    <property type="entry name" value="Alanine racemase C-terminal domain-like"/>
    <property type="match status" value="1"/>
</dbReference>
<dbReference type="GO" id="GO:0009089">
    <property type="term" value="P:lysine biosynthetic process via diaminopimelate"/>
    <property type="evidence" value="ECO:0007669"/>
    <property type="project" value="UniProtKB-UniRule"/>
</dbReference>
<evidence type="ECO:0000256" key="3">
    <source>
        <dbReference type="ARBA" id="ARBA00022898"/>
    </source>
</evidence>
<feature type="modified residue" description="N6-(pyridoxal phosphate)lysine" evidence="5 7">
    <location>
        <position position="65"/>
    </location>
</feature>
<reference evidence="10" key="1">
    <citation type="submission" date="2022-02" db="EMBL/GenBank/DDBJ databases">
        <authorList>
            <person name="Leng L."/>
        </authorList>
    </citation>
    <scope>NUCLEOTIDE SEQUENCE</scope>
    <source>
        <strain evidence="10">JI</strain>
    </source>
</reference>
<proteinExistence type="inferred from homology"/>
<comment type="subunit">
    <text evidence="5">Homodimer.</text>
</comment>
<comment type="caution">
    <text evidence="10">The sequence shown here is derived from an EMBL/GenBank/DDBJ whole genome shotgun (WGS) entry which is preliminary data.</text>
</comment>
<accession>A0A9X4H6L2</accession>
<dbReference type="HAMAP" id="MF_02120">
    <property type="entry name" value="LysA"/>
    <property type="match status" value="1"/>
</dbReference>
<dbReference type="PANTHER" id="PTHR43727">
    <property type="entry name" value="DIAMINOPIMELATE DECARBOXYLASE"/>
    <property type="match status" value="1"/>
</dbReference>
<comment type="function">
    <text evidence="5">Specifically catalyzes the decarboxylation of meso-diaminopimelate (meso-DAP) to L-lysine.</text>
</comment>
<comment type="catalytic activity">
    <reaction evidence="5 8">
        <text>meso-2,6-diaminopimelate + H(+) = L-lysine + CO2</text>
        <dbReference type="Rhea" id="RHEA:15101"/>
        <dbReference type="ChEBI" id="CHEBI:15378"/>
        <dbReference type="ChEBI" id="CHEBI:16526"/>
        <dbReference type="ChEBI" id="CHEBI:32551"/>
        <dbReference type="ChEBI" id="CHEBI:57791"/>
        <dbReference type="EC" id="4.1.1.20"/>
    </reaction>
</comment>
<dbReference type="InterPro" id="IPR022644">
    <property type="entry name" value="De-COase2_N"/>
</dbReference>
<evidence type="ECO:0000313" key="10">
    <source>
        <dbReference type="EMBL" id="MDF9408978.1"/>
    </source>
</evidence>
<dbReference type="PRINTS" id="PR01181">
    <property type="entry name" value="DAPDCRBXLASE"/>
</dbReference>
<dbReference type="CDD" id="cd06828">
    <property type="entry name" value="PLPDE_III_DapDC"/>
    <property type="match status" value="1"/>
</dbReference>
<organism evidence="10 11">
    <name type="scientific">Pelotomaculum isophthalicicum JI</name>
    <dbReference type="NCBI Taxonomy" id="947010"/>
    <lineage>
        <taxon>Bacteria</taxon>
        <taxon>Bacillati</taxon>
        <taxon>Bacillota</taxon>
        <taxon>Clostridia</taxon>
        <taxon>Eubacteriales</taxon>
        <taxon>Desulfotomaculaceae</taxon>
        <taxon>Pelotomaculum</taxon>
    </lineage>
</organism>
<dbReference type="SUPFAM" id="SSF51419">
    <property type="entry name" value="PLP-binding barrel"/>
    <property type="match status" value="1"/>
</dbReference>
<dbReference type="Gene3D" id="3.20.20.10">
    <property type="entry name" value="Alanine racemase"/>
    <property type="match status" value="1"/>
</dbReference>
<evidence type="ECO:0000256" key="6">
    <source>
        <dbReference type="NCBIfam" id="TIGR01048"/>
    </source>
</evidence>
<keyword evidence="11" id="KW-1185">Reference proteome</keyword>
<protein>
    <recommendedName>
        <fullName evidence="5 6">Diaminopimelate decarboxylase</fullName>
        <shortName evidence="5">DAP decarboxylase</shortName>
        <shortName evidence="5">DAPDC</shortName>
        <ecNumber evidence="5 6">4.1.1.20</ecNumber>
    </recommendedName>
</protein>
<dbReference type="InterPro" id="IPR000183">
    <property type="entry name" value="Orn/DAP/Arg_de-COase"/>
</dbReference>
<dbReference type="PROSITE" id="PS00879">
    <property type="entry name" value="ODR_DC_2_2"/>
    <property type="match status" value="1"/>
</dbReference>
<dbReference type="InterPro" id="IPR029066">
    <property type="entry name" value="PLP-binding_barrel"/>
</dbReference>
<dbReference type="InterPro" id="IPR009006">
    <property type="entry name" value="Ala_racemase/Decarboxylase_C"/>
</dbReference>
<feature type="domain" description="Orn/DAP/Arg decarboxylase 2 N-terminal" evidence="9">
    <location>
        <begin position="49"/>
        <end position="295"/>
    </location>
</feature>
<feature type="binding site" evidence="5">
    <location>
        <position position="389"/>
    </location>
    <ligand>
        <name>substrate</name>
    </ligand>
</feature>
<dbReference type="Pfam" id="PF02784">
    <property type="entry name" value="Orn_Arg_deC_N"/>
    <property type="match status" value="1"/>
</dbReference>
<dbReference type="FunFam" id="3.20.20.10:FF:000003">
    <property type="entry name" value="Diaminopimelate decarboxylase"/>
    <property type="match status" value="1"/>
</dbReference>
<dbReference type="GO" id="GO:0030170">
    <property type="term" value="F:pyridoxal phosphate binding"/>
    <property type="evidence" value="ECO:0007669"/>
    <property type="project" value="UniProtKB-UniRule"/>
</dbReference>
<evidence type="ECO:0000256" key="4">
    <source>
        <dbReference type="ARBA" id="ARBA00023239"/>
    </source>
</evidence>
<feature type="binding site" evidence="5">
    <location>
        <position position="247"/>
    </location>
    <ligand>
        <name>pyridoxal 5'-phosphate</name>
        <dbReference type="ChEBI" id="CHEBI:597326"/>
    </ligand>
</feature>
<evidence type="ECO:0000313" key="11">
    <source>
        <dbReference type="Proteomes" id="UP001154312"/>
    </source>
</evidence>
<dbReference type="AlphaFoldDB" id="A0A9X4H6L2"/>
<dbReference type="NCBIfam" id="TIGR01048">
    <property type="entry name" value="lysA"/>
    <property type="match status" value="1"/>
</dbReference>
<name>A0A9X4H6L2_9FIRM</name>
<gene>
    <name evidence="5 10" type="primary">lysA</name>
    <name evidence="10" type="ORF">L7E55_11510</name>
</gene>
<dbReference type="InterPro" id="IPR022657">
    <property type="entry name" value="De-COase2_CS"/>
</dbReference>
<keyword evidence="3 5" id="KW-0663">Pyridoxal phosphate</keyword>
<evidence type="ECO:0000256" key="5">
    <source>
        <dbReference type="HAMAP-Rule" id="MF_02120"/>
    </source>
</evidence>
<dbReference type="InterPro" id="IPR002986">
    <property type="entry name" value="DAP_deCOOHase_LysA"/>
</dbReference>
<comment type="similarity">
    <text evidence="5">Belongs to the Orn/Lys/Arg decarboxylase class-II family. LysA subfamily.</text>
</comment>
<sequence length="436" mass="47747">MKLNGTMRVNEKGHLEIGGCDSLDLAREFGTPLYVLDEMCFRESCRDYYHSFTQSYGAEVIYAGKTLLNLAVCRMVEEEGLGLDVVSGGELFTALKAGFPAERIYFHGNNKSYAELAMALEAEVGFFMVDNLCELELLNSLAEKAGKKATVILRVTPGIEAHTHSYIRTGQIDSKFGLVIENGQAMAAVKRALELKKIDFKGLHCHIGSQIFELESYSHTVEVMMAFANKVFEETGCHVKVLDLGGGLGVYYVEGDQPRPVKDYAAVTMKAVLEKAAEYNFPAPKIIVEPGRSISGPAGTTLYTVGAIKDIPGIRKYLAVDGGMGDNPRLALYQARYEACLAGKVKQQPSELVSVAGKCCESGDMLIWDIELPSAETGDILAVSCTGAYNYSMAMNYNRLPRPAMVLVRGGGAELITRRESYEDLVSHDLIPERLR</sequence>